<dbReference type="InterPro" id="IPR010060">
    <property type="entry name" value="NRPS_synth"/>
</dbReference>
<dbReference type="EMBL" id="JAFBCV010000033">
    <property type="protein sequence ID" value="MBM7841371.1"/>
    <property type="molecule type" value="Genomic_DNA"/>
</dbReference>
<dbReference type="CDD" id="cd12117">
    <property type="entry name" value="A_NRPS_Srf_like"/>
    <property type="match status" value="1"/>
</dbReference>
<dbReference type="Gene3D" id="3.30.559.30">
    <property type="entry name" value="Nonribosomal peptide synthetase, condensation domain"/>
    <property type="match status" value="2"/>
</dbReference>
<organism evidence="7 8">
    <name type="scientific">Shouchella xiaoxiensis</name>
    <dbReference type="NCBI Taxonomy" id="766895"/>
    <lineage>
        <taxon>Bacteria</taxon>
        <taxon>Bacillati</taxon>
        <taxon>Bacillota</taxon>
        <taxon>Bacilli</taxon>
        <taxon>Bacillales</taxon>
        <taxon>Bacillaceae</taxon>
        <taxon>Shouchella</taxon>
    </lineage>
</organism>
<dbReference type="NCBIfam" id="TIGR01720">
    <property type="entry name" value="NRPS-para261"/>
    <property type="match status" value="1"/>
</dbReference>
<evidence type="ECO:0000256" key="2">
    <source>
        <dbReference type="ARBA" id="ARBA00006432"/>
    </source>
</evidence>
<dbReference type="SUPFAM" id="SSF56801">
    <property type="entry name" value="Acetyl-CoA synthetase-like"/>
    <property type="match status" value="1"/>
</dbReference>
<reference evidence="7" key="1">
    <citation type="submission" date="2021-01" db="EMBL/GenBank/DDBJ databases">
        <title>Genomic Encyclopedia of Type Strains, Phase IV (KMG-IV): sequencing the most valuable type-strain genomes for metagenomic binning, comparative biology and taxonomic classification.</title>
        <authorList>
            <person name="Goeker M."/>
        </authorList>
    </citation>
    <scope>NUCLEOTIDE SEQUENCE</scope>
    <source>
        <strain evidence="7">DSM 21943</strain>
    </source>
</reference>
<evidence type="ECO:0000313" key="8">
    <source>
        <dbReference type="Proteomes" id="UP001179280"/>
    </source>
</evidence>
<feature type="domain" description="Carrier" evidence="6">
    <location>
        <begin position="978"/>
        <end position="1052"/>
    </location>
</feature>
<comment type="similarity">
    <text evidence="2">Belongs to the ATP-dependent AMP-binding enzyme family.</text>
</comment>
<dbReference type="InterPro" id="IPR020845">
    <property type="entry name" value="AMP-binding_CS"/>
</dbReference>
<evidence type="ECO:0000256" key="1">
    <source>
        <dbReference type="ARBA" id="ARBA00001957"/>
    </source>
</evidence>
<evidence type="ECO:0000256" key="4">
    <source>
        <dbReference type="ARBA" id="ARBA00022553"/>
    </source>
</evidence>
<evidence type="ECO:0000256" key="5">
    <source>
        <dbReference type="ARBA" id="ARBA00023194"/>
    </source>
</evidence>
<name>A0ABS2T0Q4_9BACI</name>
<dbReference type="Gene3D" id="3.40.50.980">
    <property type="match status" value="2"/>
</dbReference>
<comment type="caution">
    <text evidence="7">The sequence shown here is derived from an EMBL/GenBank/DDBJ whole genome shotgun (WGS) entry which is preliminary data.</text>
</comment>
<dbReference type="PROSITE" id="PS00455">
    <property type="entry name" value="AMP_BINDING"/>
    <property type="match status" value="1"/>
</dbReference>
<dbReference type="Pfam" id="PF00550">
    <property type="entry name" value="PP-binding"/>
    <property type="match status" value="1"/>
</dbReference>
<keyword evidence="5" id="KW-0045">Antibiotic biosynthesis</keyword>
<dbReference type="PANTHER" id="PTHR45398">
    <property type="match status" value="1"/>
</dbReference>
<gene>
    <name evidence="7" type="ORF">JOC54_004675</name>
</gene>
<evidence type="ECO:0000259" key="6">
    <source>
        <dbReference type="PROSITE" id="PS50075"/>
    </source>
</evidence>
<dbReference type="Gene3D" id="2.30.38.10">
    <property type="entry name" value="Luciferase, Domain 3"/>
    <property type="match status" value="1"/>
</dbReference>
<dbReference type="InterPro" id="IPR001242">
    <property type="entry name" value="Condensation_dom"/>
</dbReference>
<keyword evidence="4" id="KW-0597">Phosphoprotein</keyword>
<proteinExistence type="inferred from homology"/>
<dbReference type="InterPro" id="IPR006162">
    <property type="entry name" value="Ppantetheine_attach_site"/>
</dbReference>
<sequence length="1523" mass="174076">METEEIFNENNIHDIYPLSSTQEGMLFYSIDSPDTGMYVQQMIYDLNGIIDIPVFKKAWERVIRRHESLRTSFFWEDISKPMQIVYKHIDLPWEVIDMSNMDTIKRKKNVYSFLKKDLVRGFDISNPPLMRFCIIKEDNNNNNKFIWSFHHLLLDGWSVALILKEVISIYRSLLCDTNLQLEKASQYKDYIKWIKEQDIPKAQKYWRDLLNGLSEPTNLEVGLVSDGKVEKSHKNSIYGIKEVFVSEDITNKLNHFAKNNNFTMNSLFQGIWSILLSTYSRKRDIVYGTVVSGRTGTPKYFDKMVGMLINTLPVRISIKDDENFISFVERLQEQLIELRQYEYMPLVNIGKNINITSGNALFESIFVYENYPFEIEDNEKIAEGLHLKKASSVDSTNYPLSIVVYPNKKMRIKVLFHKTRFSEAVIASILDQFTNLLTQLDQTKLVGEFEVITAKGKNEILNVFNNTTTDYPRNSSIPKLFEEQVTDDPNAVALSFGDVELSYSQVNSMANNIFADLKQHGIKKGARVALLTGRSIETVVGMIAVLKAGAVYVPLDSEYPAERIKMIIEDSGIEILFKKDDVDIDNLDFAGKVYDLNHKNMVSLKYSTENATVDASDLCYIMYTSGSTGKPKGVLVNHRNVIRLVKNTRYINFDKNTKMLMTGSVVFDATTLEIWGTLLNGGHLNIIHEDQLLDNEKLKKIIRASSINTMFLSTPVLHQIAQQDCKTFKGVDTLLTGGDVLSTQFTNKIIEENPDLVIINGYGPTENTTYSTTYSINKKHEGPIPIGVPISNSKAYVVDENLRLLPIGVAGELLVAGDGVADGYLNREDLTAEKFINSPFHAQEKCYRTGDIVRLRNDGVIEYIGRTDDQIKIRGNRVELSEVSRRLCEHELIEDAIAILTTSLSGTKEICVYYIPSNDSFTKEYLKVYLANCLPGFMIPSHYISLDSFPLNTNGKVDRKALPKPYTSNLNTETIYEEPTTNRERVLTEIWEEVLSRKKVGITDNFFEIGGDSILAIRLIAKAKEQGLNFTPKDLFHHRTIANLVSVVREVEDNEEQGLIEGNVPLTPVQQWFFETMLEEPNHFNQSLFLQVRDEIDPVLLKKSFDYLIEYHDALRSRFSLSEEGWKQENVGLDGELQEFKVIDLADHSSELQKKEMERIANRAQQELSIEKGPLVNVRYFNLGRKQPNRILIIIHHLVVDGVSWRILLDDLHKIYQDLKNQEEPKLPSKTMSYKKWAEKLLEYVDSDKIQKEKAYWLDVISKGSTPLAIDYQGENTVASTDNVSVELNQAYTASLLQEVPKTYHTQIQEILLMVLGETFSEWIGRTPLLIDVEGHGREQFDDEVDCSRTVGWFTSIYPVQIGLRNKNDIGEGIKQVKEGIRKIPNGGIDYGVLKYLGSNEIPSANSEVSFNYLGQFDQALTEAALFKMAHESVGLEQSQDNNRPYVLEISGKIMDETLQLNWRYSKNLHERRTISKLANEYMDKLREVINHCLTSSMEYTPSDFPEAKLNQEELNDIINISN</sequence>
<evidence type="ECO:0000256" key="3">
    <source>
        <dbReference type="ARBA" id="ARBA00022450"/>
    </source>
</evidence>
<dbReference type="Pfam" id="PF00668">
    <property type="entry name" value="Condensation"/>
    <property type="match status" value="2"/>
</dbReference>
<dbReference type="Pfam" id="PF00501">
    <property type="entry name" value="AMP-binding"/>
    <property type="match status" value="1"/>
</dbReference>
<dbReference type="RefSeq" id="WP_204469429.1">
    <property type="nucleotide sequence ID" value="NZ_JAFBCV010000033.1"/>
</dbReference>
<dbReference type="Gene3D" id="3.30.559.10">
    <property type="entry name" value="Chloramphenicol acetyltransferase-like domain"/>
    <property type="match status" value="2"/>
</dbReference>
<keyword evidence="8" id="KW-1185">Reference proteome</keyword>
<dbReference type="PANTHER" id="PTHR45398:SF1">
    <property type="entry name" value="ENZYME, PUTATIVE (JCVI)-RELATED"/>
    <property type="match status" value="1"/>
</dbReference>
<comment type="cofactor">
    <cofactor evidence="1">
        <name>pantetheine 4'-phosphate</name>
        <dbReference type="ChEBI" id="CHEBI:47942"/>
    </cofactor>
</comment>
<dbReference type="InterPro" id="IPR045851">
    <property type="entry name" value="AMP-bd_C_sf"/>
</dbReference>
<dbReference type="PROSITE" id="PS50075">
    <property type="entry name" value="CARRIER"/>
    <property type="match status" value="1"/>
</dbReference>
<dbReference type="Proteomes" id="UP001179280">
    <property type="component" value="Unassembled WGS sequence"/>
</dbReference>
<dbReference type="InterPro" id="IPR010071">
    <property type="entry name" value="AA_adenyl_dom"/>
</dbReference>
<dbReference type="Gene3D" id="3.30.300.30">
    <property type="match status" value="1"/>
</dbReference>
<keyword evidence="3" id="KW-0596">Phosphopantetheine</keyword>
<dbReference type="PROSITE" id="PS00012">
    <property type="entry name" value="PHOSPHOPANTETHEINE"/>
    <property type="match status" value="1"/>
</dbReference>
<dbReference type="SUPFAM" id="SSF52777">
    <property type="entry name" value="CoA-dependent acyltransferases"/>
    <property type="match status" value="4"/>
</dbReference>
<protein>
    <submittedName>
        <fullName evidence="7">Amino acid adenylation domain-containing protein/non-ribosomal peptide synthase protein (TIGR01720 family)</fullName>
    </submittedName>
</protein>
<dbReference type="NCBIfam" id="TIGR01733">
    <property type="entry name" value="AA-adenyl-dom"/>
    <property type="match status" value="1"/>
</dbReference>
<dbReference type="SUPFAM" id="SSF47336">
    <property type="entry name" value="ACP-like"/>
    <property type="match status" value="1"/>
</dbReference>
<dbReference type="InterPro" id="IPR023213">
    <property type="entry name" value="CAT-like_dom_sf"/>
</dbReference>
<dbReference type="CDD" id="cd19534">
    <property type="entry name" value="E_NRPS"/>
    <property type="match status" value="1"/>
</dbReference>
<dbReference type="InterPro" id="IPR036736">
    <property type="entry name" value="ACP-like_sf"/>
</dbReference>
<dbReference type="InterPro" id="IPR009081">
    <property type="entry name" value="PP-bd_ACP"/>
</dbReference>
<accession>A0ABS2T0Q4</accession>
<evidence type="ECO:0000313" key="7">
    <source>
        <dbReference type="EMBL" id="MBM7841371.1"/>
    </source>
</evidence>
<dbReference type="InterPro" id="IPR000873">
    <property type="entry name" value="AMP-dep_synth/lig_dom"/>
</dbReference>
<dbReference type="CDD" id="cd19543">
    <property type="entry name" value="DCL_NRPS"/>
    <property type="match status" value="1"/>
</dbReference>
<dbReference type="Gene3D" id="1.10.1200.10">
    <property type="entry name" value="ACP-like"/>
    <property type="match status" value="1"/>
</dbReference>